<evidence type="ECO:0000313" key="2">
    <source>
        <dbReference type="Proteomes" id="UP001501803"/>
    </source>
</evidence>
<dbReference type="EMBL" id="BAABCN010000007">
    <property type="protein sequence ID" value="GAA3882195.1"/>
    <property type="molecule type" value="Genomic_DNA"/>
</dbReference>
<accession>A0ABP7KMS7</accession>
<gene>
    <name evidence="1" type="ORF">GCM10022381_25570</name>
</gene>
<dbReference type="Proteomes" id="UP001501803">
    <property type="component" value="Unassembled WGS sequence"/>
</dbReference>
<dbReference type="RefSeq" id="WP_345067200.1">
    <property type="nucleotide sequence ID" value="NZ_BAABCN010000007.1"/>
</dbReference>
<keyword evidence="2" id="KW-1185">Reference proteome</keyword>
<organism evidence="1 2">
    <name type="scientific">Leifsonia kafniensis</name>
    <dbReference type="NCBI Taxonomy" id="475957"/>
    <lineage>
        <taxon>Bacteria</taxon>
        <taxon>Bacillati</taxon>
        <taxon>Actinomycetota</taxon>
        <taxon>Actinomycetes</taxon>
        <taxon>Micrococcales</taxon>
        <taxon>Microbacteriaceae</taxon>
        <taxon>Leifsonia</taxon>
    </lineage>
</organism>
<protein>
    <submittedName>
        <fullName evidence="1">Uncharacterized protein</fullName>
    </submittedName>
</protein>
<name>A0ABP7KMS7_9MICO</name>
<comment type="caution">
    <text evidence="1">The sequence shown here is derived from an EMBL/GenBank/DDBJ whole genome shotgun (WGS) entry which is preliminary data.</text>
</comment>
<proteinExistence type="predicted"/>
<sequence length="156" mass="17556">MPKYEPLPPAHPERPIIAIGVNDVIAVEDPHAQGTLRRISARGKWARELVIPDGVAELIRELGEHYNIVWASEWGPNAHYAFENVLGLPHEPWPYLPVQFDKLNTIVRYSKDAPWIWIDSPLVDLSALPESPGGMIIRVDPEKGLQRSDVDFLLTA</sequence>
<reference evidence="2" key="1">
    <citation type="journal article" date="2019" name="Int. J. Syst. Evol. Microbiol.">
        <title>The Global Catalogue of Microorganisms (GCM) 10K type strain sequencing project: providing services to taxonomists for standard genome sequencing and annotation.</title>
        <authorList>
            <consortium name="The Broad Institute Genomics Platform"/>
            <consortium name="The Broad Institute Genome Sequencing Center for Infectious Disease"/>
            <person name="Wu L."/>
            <person name="Ma J."/>
        </authorList>
    </citation>
    <scope>NUCLEOTIDE SEQUENCE [LARGE SCALE GENOMIC DNA]</scope>
    <source>
        <strain evidence="2">JCM 17021</strain>
    </source>
</reference>
<evidence type="ECO:0000313" key="1">
    <source>
        <dbReference type="EMBL" id="GAA3882195.1"/>
    </source>
</evidence>